<dbReference type="InterPro" id="IPR001900">
    <property type="entry name" value="RNase_II/R"/>
</dbReference>
<keyword evidence="4 7" id="KW-0378">Hydrolase</keyword>
<reference evidence="10" key="2">
    <citation type="submission" date="2020-09" db="EMBL/GenBank/DDBJ databases">
        <authorList>
            <person name="Sun Q."/>
            <person name="Kim S."/>
        </authorList>
    </citation>
    <scope>NUCLEOTIDE SEQUENCE</scope>
    <source>
        <strain evidence="10">KCTC 12988</strain>
    </source>
</reference>
<evidence type="ECO:0000256" key="8">
    <source>
        <dbReference type="SAM" id="MobiDB-lite"/>
    </source>
</evidence>
<dbReference type="InterPro" id="IPR022966">
    <property type="entry name" value="RNase_II/R_CS"/>
</dbReference>
<dbReference type="PANTHER" id="PTHR23355:SF9">
    <property type="entry name" value="DIS3-LIKE EXONUCLEASE 2"/>
    <property type="match status" value="1"/>
</dbReference>
<dbReference type="InterPro" id="IPR004476">
    <property type="entry name" value="RNase_II/RNase_R"/>
</dbReference>
<organism evidence="10 11">
    <name type="scientific">Roseibacillus persicicus</name>
    <dbReference type="NCBI Taxonomy" id="454148"/>
    <lineage>
        <taxon>Bacteria</taxon>
        <taxon>Pseudomonadati</taxon>
        <taxon>Verrucomicrobiota</taxon>
        <taxon>Verrucomicrobiia</taxon>
        <taxon>Verrucomicrobiales</taxon>
        <taxon>Verrucomicrobiaceae</taxon>
        <taxon>Roseibacillus</taxon>
    </lineage>
</organism>
<evidence type="ECO:0000259" key="9">
    <source>
        <dbReference type="PROSITE" id="PS50126"/>
    </source>
</evidence>
<feature type="domain" description="S1 motif" evidence="9">
    <location>
        <begin position="648"/>
        <end position="727"/>
    </location>
</feature>
<dbReference type="Gene3D" id="2.40.50.140">
    <property type="entry name" value="Nucleic acid-binding proteins"/>
    <property type="match status" value="1"/>
</dbReference>
<dbReference type="Pfam" id="PF17876">
    <property type="entry name" value="CSD2"/>
    <property type="match status" value="1"/>
</dbReference>
<sequence length="785" mass="87500">MNEEQMKQGILELLAKPGARPLTKSEMARELGLAPKERAEFRRLLAAMVADGSLRPGKKARIEVSKSDGKGGKGLLIGRIRIFPKGHGTVYPDSNEEANEQSGFDLNAIKRIYVPGGKTGTAMDGDTVEVKVVLKRGREGEIDPHGTVTRIVDRTDRLVVGVYFSRKGFAYIQPDSEALPQTLEVEPGSEAKDGQKVAVELIEWKKGQDPRGRVKEIIGWPDSPGVDIMSVVHKYGLQTHFPDDVIREAERVAVEVPDSEKARREDWTDRLVITIDPFDAKDHDDAIWVQRKKGGGWTLAVHIADVSHYVKPGTPLDKEALKRGNSTYLVDRVLPMLPENLSNGICSLRPDEVRLTKCAIMEFNAEGLMTKSTFVDAFINSQAKLSYEDAQVVLDGGSVPDRFTGKLKKELESMIPEAWKLATVLRKRRFKRGALDMEMDEIKVLIDEETKAATGFKKVEHCESHQLIEECMLAANESVAKALRDRQKPAIYRIHDDPDPEKLMEYGELARVHGYQVGDLTNRAHVQSLLDQAKGTPEEHNIKLGLLRSLKRAEYSEEPLGHYGLAKADYAHFTSPIRRYADLIVHRALQDLLKNRPEKPDRTMRQQDCKEAAIHISETERNSSFAEQETKTLKLLEWLEMTRVSDDPPTFEGVVTEVRSMGLFVEATDIMQKGLVKFEDLPGRGWRFNGGGPSFVQKDQTLQTGVKVSLKVAKVDFVEQRVDFEIAEIVPGQDIQPRTGNAKKSSGGRGQSSSRGRGSKSSSGSKKSSSKKPAKKASKGGRRKK</sequence>
<name>A0A918TV69_9BACT</name>
<comment type="subcellular location">
    <subcellularLocation>
        <location evidence="7">Cytoplasm</location>
    </subcellularLocation>
</comment>
<dbReference type="Proteomes" id="UP000644507">
    <property type="component" value="Unassembled WGS sequence"/>
</dbReference>
<accession>A0A918TV69</accession>
<keyword evidence="11" id="KW-1185">Reference proteome</keyword>
<dbReference type="GO" id="GO:0006402">
    <property type="term" value="P:mRNA catabolic process"/>
    <property type="evidence" value="ECO:0007669"/>
    <property type="project" value="TreeGrafter"/>
</dbReference>
<dbReference type="NCBIfam" id="TIGR02063">
    <property type="entry name" value="RNase_R"/>
    <property type="match status" value="1"/>
</dbReference>
<dbReference type="EC" id="3.1.13.1" evidence="7"/>
<dbReference type="GO" id="GO:0008859">
    <property type="term" value="F:exoribonuclease II activity"/>
    <property type="evidence" value="ECO:0007669"/>
    <property type="project" value="UniProtKB-UniRule"/>
</dbReference>
<dbReference type="Pfam" id="PF00773">
    <property type="entry name" value="RNB"/>
    <property type="match status" value="1"/>
</dbReference>
<evidence type="ECO:0000256" key="4">
    <source>
        <dbReference type="ARBA" id="ARBA00022801"/>
    </source>
</evidence>
<dbReference type="PROSITE" id="PS01175">
    <property type="entry name" value="RIBONUCLEASE_II"/>
    <property type="match status" value="1"/>
</dbReference>
<keyword evidence="2 7" id="KW-0963">Cytoplasm</keyword>
<dbReference type="InterPro" id="IPR050180">
    <property type="entry name" value="RNR_Ribonuclease"/>
</dbReference>
<comment type="function">
    <text evidence="7">3'-5' exoribonuclease that releases 5'-nucleoside monophosphates and is involved in maturation of structured RNAs.</text>
</comment>
<comment type="caution">
    <text evidence="10">The sequence shown here is derived from an EMBL/GenBank/DDBJ whole genome shotgun (WGS) entry which is preliminary data.</text>
</comment>
<dbReference type="NCBIfam" id="TIGR00358">
    <property type="entry name" value="3_prime_RNase"/>
    <property type="match status" value="1"/>
</dbReference>
<dbReference type="InterPro" id="IPR040476">
    <property type="entry name" value="CSD2"/>
</dbReference>
<protein>
    <recommendedName>
        <fullName evidence="7">Ribonuclease R</fullName>
        <shortName evidence="7">RNase R</shortName>
        <ecNumber evidence="7">3.1.13.1</ecNumber>
    </recommendedName>
</protein>
<evidence type="ECO:0000256" key="6">
    <source>
        <dbReference type="ARBA" id="ARBA00022884"/>
    </source>
</evidence>
<dbReference type="InterPro" id="IPR011805">
    <property type="entry name" value="RNase_R"/>
</dbReference>
<keyword evidence="3 7" id="KW-0540">Nuclease</keyword>
<dbReference type="AlphaFoldDB" id="A0A918TV69"/>
<comment type="similarity">
    <text evidence="7">Belongs to the RNR ribonuclease family. RNase R subfamily.</text>
</comment>
<dbReference type="InterPro" id="IPR003029">
    <property type="entry name" value="S1_domain"/>
</dbReference>
<dbReference type="SUPFAM" id="SSF50249">
    <property type="entry name" value="Nucleic acid-binding proteins"/>
    <property type="match status" value="3"/>
</dbReference>
<dbReference type="GO" id="GO:0005829">
    <property type="term" value="C:cytosol"/>
    <property type="evidence" value="ECO:0007669"/>
    <property type="project" value="TreeGrafter"/>
</dbReference>
<keyword evidence="6 7" id="KW-0694">RNA-binding</keyword>
<evidence type="ECO:0000256" key="3">
    <source>
        <dbReference type="ARBA" id="ARBA00022722"/>
    </source>
</evidence>
<dbReference type="PROSITE" id="PS50126">
    <property type="entry name" value="S1"/>
    <property type="match status" value="1"/>
</dbReference>
<dbReference type="SMART" id="SM00955">
    <property type="entry name" value="RNB"/>
    <property type="match status" value="1"/>
</dbReference>
<proteinExistence type="inferred from homology"/>
<dbReference type="GO" id="GO:0003723">
    <property type="term" value="F:RNA binding"/>
    <property type="evidence" value="ECO:0007669"/>
    <property type="project" value="UniProtKB-UniRule"/>
</dbReference>
<evidence type="ECO:0000256" key="2">
    <source>
        <dbReference type="ARBA" id="ARBA00022490"/>
    </source>
</evidence>
<evidence type="ECO:0000313" key="10">
    <source>
        <dbReference type="EMBL" id="GHC63380.1"/>
    </source>
</evidence>
<dbReference type="HAMAP" id="MF_01895">
    <property type="entry name" value="RNase_R"/>
    <property type="match status" value="1"/>
</dbReference>
<feature type="region of interest" description="Disordered" evidence="8">
    <location>
        <begin position="735"/>
        <end position="785"/>
    </location>
</feature>
<gene>
    <name evidence="7 10" type="primary">rnr</name>
    <name evidence="10" type="ORF">GCM10007100_33710</name>
</gene>
<dbReference type="InterPro" id="IPR012340">
    <property type="entry name" value="NA-bd_OB-fold"/>
</dbReference>
<evidence type="ECO:0000313" key="11">
    <source>
        <dbReference type="Proteomes" id="UP000644507"/>
    </source>
</evidence>
<reference evidence="10" key="1">
    <citation type="journal article" date="2014" name="Int. J. Syst. Evol. Microbiol.">
        <title>Complete genome sequence of Corynebacterium casei LMG S-19264T (=DSM 44701T), isolated from a smear-ripened cheese.</title>
        <authorList>
            <consortium name="US DOE Joint Genome Institute (JGI-PGF)"/>
            <person name="Walter F."/>
            <person name="Albersmeier A."/>
            <person name="Kalinowski J."/>
            <person name="Ruckert C."/>
        </authorList>
    </citation>
    <scope>NUCLEOTIDE SEQUENCE</scope>
    <source>
        <strain evidence="10">KCTC 12988</strain>
    </source>
</reference>
<evidence type="ECO:0000256" key="1">
    <source>
        <dbReference type="ARBA" id="ARBA00001849"/>
    </source>
</evidence>
<comment type="catalytic activity">
    <reaction evidence="1 7">
        <text>Exonucleolytic cleavage in the 3'- to 5'-direction to yield nucleoside 5'-phosphates.</text>
        <dbReference type="EC" id="3.1.13.1"/>
    </reaction>
</comment>
<keyword evidence="5 7" id="KW-0269">Exonuclease</keyword>
<evidence type="ECO:0000256" key="7">
    <source>
        <dbReference type="HAMAP-Rule" id="MF_01895"/>
    </source>
</evidence>
<dbReference type="Pfam" id="PF00575">
    <property type="entry name" value="S1"/>
    <property type="match status" value="1"/>
</dbReference>
<dbReference type="EMBL" id="BMXI01000016">
    <property type="protein sequence ID" value="GHC63380.1"/>
    <property type="molecule type" value="Genomic_DNA"/>
</dbReference>
<evidence type="ECO:0000256" key="5">
    <source>
        <dbReference type="ARBA" id="ARBA00022839"/>
    </source>
</evidence>
<feature type="compositionally biased region" description="Basic residues" evidence="8">
    <location>
        <begin position="768"/>
        <end position="785"/>
    </location>
</feature>
<dbReference type="PANTHER" id="PTHR23355">
    <property type="entry name" value="RIBONUCLEASE"/>
    <property type="match status" value="1"/>
</dbReference>
<feature type="compositionally biased region" description="Low complexity" evidence="8">
    <location>
        <begin position="751"/>
        <end position="767"/>
    </location>
</feature>